<protein>
    <submittedName>
        <fullName evidence="2">Uncharacterized protein</fullName>
    </submittedName>
</protein>
<evidence type="ECO:0000256" key="1">
    <source>
        <dbReference type="SAM" id="Phobius"/>
    </source>
</evidence>
<proteinExistence type="predicted"/>
<reference evidence="2 3" key="1">
    <citation type="journal article" date="2018" name="Sci. Rep.">
        <title>Genomic signatures of local adaptation to the degree of environmental predictability in rotifers.</title>
        <authorList>
            <person name="Franch-Gras L."/>
            <person name="Hahn C."/>
            <person name="Garcia-Roger E.M."/>
            <person name="Carmona M.J."/>
            <person name="Serra M."/>
            <person name="Gomez A."/>
        </authorList>
    </citation>
    <scope>NUCLEOTIDE SEQUENCE [LARGE SCALE GENOMIC DNA]</scope>
    <source>
        <strain evidence="2">HYR1</strain>
    </source>
</reference>
<feature type="transmembrane region" description="Helical" evidence="1">
    <location>
        <begin position="20"/>
        <end position="44"/>
    </location>
</feature>
<dbReference type="AlphaFoldDB" id="A0A3M7PKP4"/>
<sequence length="64" mass="7714">MLLSETLFRACHFQKSRYDLNSIVITYIIATMASKSLLYTYLFYYYVSKEKYNKYGCEEQLTKK</sequence>
<keyword evidence="1" id="KW-0812">Transmembrane</keyword>
<comment type="caution">
    <text evidence="2">The sequence shown here is derived from an EMBL/GenBank/DDBJ whole genome shotgun (WGS) entry which is preliminary data.</text>
</comment>
<evidence type="ECO:0000313" key="3">
    <source>
        <dbReference type="Proteomes" id="UP000276133"/>
    </source>
</evidence>
<organism evidence="2 3">
    <name type="scientific">Brachionus plicatilis</name>
    <name type="common">Marine rotifer</name>
    <name type="synonym">Brachionus muelleri</name>
    <dbReference type="NCBI Taxonomy" id="10195"/>
    <lineage>
        <taxon>Eukaryota</taxon>
        <taxon>Metazoa</taxon>
        <taxon>Spiralia</taxon>
        <taxon>Gnathifera</taxon>
        <taxon>Rotifera</taxon>
        <taxon>Eurotatoria</taxon>
        <taxon>Monogononta</taxon>
        <taxon>Pseudotrocha</taxon>
        <taxon>Ploima</taxon>
        <taxon>Brachionidae</taxon>
        <taxon>Brachionus</taxon>
    </lineage>
</organism>
<keyword evidence="1" id="KW-1133">Transmembrane helix</keyword>
<name>A0A3M7PKP4_BRAPC</name>
<dbReference type="Proteomes" id="UP000276133">
    <property type="component" value="Unassembled WGS sequence"/>
</dbReference>
<accession>A0A3M7PKP4</accession>
<evidence type="ECO:0000313" key="2">
    <source>
        <dbReference type="EMBL" id="RMZ99558.1"/>
    </source>
</evidence>
<keyword evidence="1" id="KW-0472">Membrane</keyword>
<keyword evidence="3" id="KW-1185">Reference proteome</keyword>
<dbReference type="EMBL" id="REGN01010162">
    <property type="protein sequence ID" value="RMZ99558.1"/>
    <property type="molecule type" value="Genomic_DNA"/>
</dbReference>
<gene>
    <name evidence="2" type="ORF">BpHYR1_042851</name>
</gene>